<feature type="compositionally biased region" description="Basic and acidic residues" evidence="1">
    <location>
        <begin position="257"/>
        <end position="268"/>
    </location>
</feature>
<dbReference type="Gene3D" id="1.25.40.10">
    <property type="entry name" value="Tetratricopeptide repeat domain"/>
    <property type="match status" value="1"/>
</dbReference>
<dbReference type="PANTHER" id="PTHR26312:SF168">
    <property type="entry name" value="OS06G0606700 PROTEIN"/>
    <property type="match status" value="1"/>
</dbReference>
<accession>A0AAN8UPI2</accession>
<feature type="compositionally biased region" description="Polar residues" evidence="1">
    <location>
        <begin position="269"/>
        <end position="293"/>
    </location>
</feature>
<dbReference type="PANTHER" id="PTHR26312">
    <property type="entry name" value="TETRATRICOPEPTIDE REPEAT PROTEIN 5"/>
    <property type="match status" value="1"/>
</dbReference>
<reference evidence="2 3" key="1">
    <citation type="submission" date="2023-12" db="EMBL/GenBank/DDBJ databases">
        <title>A high-quality genome assembly for Dillenia turbinata (Dilleniales).</title>
        <authorList>
            <person name="Chanderbali A."/>
        </authorList>
    </citation>
    <scope>NUCLEOTIDE SEQUENCE [LARGE SCALE GENOMIC DNA]</scope>
    <source>
        <strain evidence="2">LSX21</strain>
        <tissue evidence="2">Leaf</tissue>
    </source>
</reference>
<evidence type="ECO:0000313" key="2">
    <source>
        <dbReference type="EMBL" id="KAK6915041.1"/>
    </source>
</evidence>
<protein>
    <submittedName>
        <fullName evidence="2">Uncharacterized protein</fullName>
    </submittedName>
</protein>
<dbReference type="EMBL" id="JBAMMX010000025">
    <property type="protein sequence ID" value="KAK6915041.1"/>
    <property type="molecule type" value="Genomic_DNA"/>
</dbReference>
<organism evidence="2 3">
    <name type="scientific">Dillenia turbinata</name>
    <dbReference type="NCBI Taxonomy" id="194707"/>
    <lineage>
        <taxon>Eukaryota</taxon>
        <taxon>Viridiplantae</taxon>
        <taxon>Streptophyta</taxon>
        <taxon>Embryophyta</taxon>
        <taxon>Tracheophyta</taxon>
        <taxon>Spermatophyta</taxon>
        <taxon>Magnoliopsida</taxon>
        <taxon>eudicotyledons</taxon>
        <taxon>Gunneridae</taxon>
        <taxon>Pentapetalae</taxon>
        <taxon>Dilleniales</taxon>
        <taxon>Dilleniaceae</taxon>
        <taxon>Dillenia</taxon>
    </lineage>
</organism>
<feature type="compositionally biased region" description="Basic residues" evidence="1">
    <location>
        <begin position="70"/>
        <end position="80"/>
    </location>
</feature>
<name>A0AAN8UPI2_9MAGN</name>
<feature type="region of interest" description="Disordered" evidence="1">
    <location>
        <begin position="256"/>
        <end position="293"/>
    </location>
</feature>
<dbReference type="SUPFAM" id="SSF48452">
    <property type="entry name" value="TPR-like"/>
    <property type="match status" value="1"/>
</dbReference>
<evidence type="ECO:0000313" key="3">
    <source>
        <dbReference type="Proteomes" id="UP001370490"/>
    </source>
</evidence>
<feature type="compositionally biased region" description="Polar residues" evidence="1">
    <location>
        <begin position="35"/>
        <end position="50"/>
    </location>
</feature>
<dbReference type="AlphaFoldDB" id="A0AAN8UPI2"/>
<dbReference type="Proteomes" id="UP001370490">
    <property type="component" value="Unassembled WGS sequence"/>
</dbReference>
<feature type="region of interest" description="Disordered" evidence="1">
    <location>
        <begin position="59"/>
        <end position="95"/>
    </location>
</feature>
<sequence>MILRGSSTPILNSWIASSREQSPDSDLVLQIPRTRSVSLRTSFSSQSGNDPTKKMVRALSEPDHEEPPLPRKKNKNRGRVYKSQPYSTRVEEEKNSGRVMMERLFSSSGLNRHECGESGGGGGRVGCGNGGGGDGSRFGDGNGNENNGNGNESTDAYYLRMIEANPGDALLLGNYARFLNEVRGDLRKAEEYCERAILANPNDGNVLSLYADLIWQSHKDAQRAESYFDQAVKTASHDCYVMASYAKFLWDAEDEEGQVKESEGKSADNNDYANTPPSFIQTLPQHSPMTAAS</sequence>
<keyword evidence="3" id="KW-1185">Reference proteome</keyword>
<proteinExistence type="predicted"/>
<feature type="compositionally biased region" description="Basic and acidic residues" evidence="1">
    <location>
        <begin position="60"/>
        <end position="69"/>
    </location>
</feature>
<comment type="caution">
    <text evidence="2">The sequence shown here is derived from an EMBL/GenBank/DDBJ whole genome shotgun (WGS) entry which is preliminary data.</text>
</comment>
<evidence type="ECO:0000256" key="1">
    <source>
        <dbReference type="SAM" id="MobiDB-lite"/>
    </source>
</evidence>
<dbReference type="InterPro" id="IPR011990">
    <property type="entry name" value="TPR-like_helical_dom_sf"/>
</dbReference>
<feature type="region of interest" description="Disordered" evidence="1">
    <location>
        <begin position="35"/>
        <end position="54"/>
    </location>
</feature>
<gene>
    <name evidence="2" type="ORF">RJ641_020158</name>
</gene>